<reference evidence="2" key="1">
    <citation type="submission" date="2021-03" db="EMBL/GenBank/DDBJ databases">
        <authorList>
            <person name="Tran Van P."/>
        </authorList>
    </citation>
    <scope>NUCLEOTIDE SEQUENCE</scope>
</reference>
<organism evidence="2 3">
    <name type="scientific">Timema podura</name>
    <name type="common">Walking stick</name>
    <dbReference type="NCBI Taxonomy" id="61482"/>
    <lineage>
        <taxon>Eukaryota</taxon>
        <taxon>Metazoa</taxon>
        <taxon>Ecdysozoa</taxon>
        <taxon>Arthropoda</taxon>
        <taxon>Hexapoda</taxon>
        <taxon>Insecta</taxon>
        <taxon>Pterygota</taxon>
        <taxon>Neoptera</taxon>
        <taxon>Polyneoptera</taxon>
        <taxon>Phasmatodea</taxon>
        <taxon>Timematodea</taxon>
        <taxon>Timematoidea</taxon>
        <taxon>Timematidae</taxon>
        <taxon>Timema</taxon>
    </lineage>
</organism>
<feature type="compositionally biased region" description="Basic residues" evidence="1">
    <location>
        <begin position="25"/>
        <end position="36"/>
    </location>
</feature>
<keyword evidence="3" id="KW-1185">Reference proteome</keyword>
<dbReference type="EMBL" id="CAJPIN010013267">
    <property type="protein sequence ID" value="CAG2060710.1"/>
    <property type="molecule type" value="Genomic_DNA"/>
</dbReference>
<evidence type="ECO:0000313" key="3">
    <source>
        <dbReference type="Proteomes" id="UP001153148"/>
    </source>
</evidence>
<sequence>MRNTTPTISPKDGCDQPSCGSSNGKNRRGRKKVRRVRSKVFKENYNLKKQLKVLMSKAAKYRKKYQ</sequence>
<feature type="region of interest" description="Disordered" evidence="1">
    <location>
        <begin position="1"/>
        <end position="36"/>
    </location>
</feature>
<protein>
    <submittedName>
        <fullName evidence="2">Uncharacterized protein</fullName>
    </submittedName>
</protein>
<accession>A0ABN7P5Q5</accession>
<evidence type="ECO:0000256" key="1">
    <source>
        <dbReference type="SAM" id="MobiDB-lite"/>
    </source>
</evidence>
<comment type="caution">
    <text evidence="2">The sequence shown here is derived from an EMBL/GenBank/DDBJ whole genome shotgun (WGS) entry which is preliminary data.</text>
</comment>
<evidence type="ECO:0000313" key="2">
    <source>
        <dbReference type="EMBL" id="CAG2060710.1"/>
    </source>
</evidence>
<gene>
    <name evidence="2" type="ORF">TPAB3V08_LOCUS7666</name>
</gene>
<dbReference type="Proteomes" id="UP001153148">
    <property type="component" value="Unassembled WGS sequence"/>
</dbReference>
<proteinExistence type="predicted"/>
<name>A0ABN7P5Q5_TIMPD</name>